<dbReference type="PANTHER" id="PTHR30093:SF2">
    <property type="entry name" value="TYPE II SECRETION SYSTEM PROTEIN H"/>
    <property type="match status" value="1"/>
</dbReference>
<evidence type="ECO:0000313" key="3">
    <source>
        <dbReference type="Proteomes" id="UP000239388"/>
    </source>
</evidence>
<dbReference type="Pfam" id="PF07596">
    <property type="entry name" value="SBP_bac_10"/>
    <property type="match status" value="1"/>
</dbReference>
<accession>A0A2S8F9T1</accession>
<dbReference type="Gene3D" id="3.30.700.10">
    <property type="entry name" value="Glycoprotein, Type 4 Pilin"/>
    <property type="match status" value="1"/>
</dbReference>
<reference evidence="2 3" key="1">
    <citation type="submission" date="2018-02" db="EMBL/GenBank/DDBJ databases">
        <title>Comparative genomes isolates from brazilian mangrove.</title>
        <authorList>
            <person name="Araujo J.E."/>
            <person name="Taketani R.G."/>
            <person name="Silva M.C.P."/>
            <person name="Loureco M.V."/>
            <person name="Andreote F.D."/>
        </authorList>
    </citation>
    <scope>NUCLEOTIDE SEQUENCE [LARGE SCALE GENOMIC DNA]</scope>
    <source>
        <strain evidence="2 3">NAP PRIS-MGV</strain>
    </source>
</reference>
<dbReference type="OrthoDB" id="255848at2"/>
<gene>
    <name evidence="2" type="ORF">C5Y98_23255</name>
</gene>
<dbReference type="RefSeq" id="WP_105357896.1">
    <property type="nucleotide sequence ID" value="NZ_PUIB01000024.1"/>
</dbReference>
<protein>
    <submittedName>
        <fullName evidence="2">Prepilin-type cleavage/methylation domain-containing protein</fullName>
    </submittedName>
</protein>
<sequence>MRPSLRSRAHFMRGFTLVELLVVIAIIGVLIALLLPAVQQAREAARRSQCKNNLKQIGLALHMYHDTLGSLPPGWIANHPSTNKPYWLGLPGWGWGTRILPFMEQSSVQDNLIDYRLPMLDSFHDTVRTTSIPSFICPSDTGGTTFTLEPGSMPAPNYSVTFTDTTVPKANYIGVFGTVRMVNAGCPTGECLGNGSFVLQKGFRFRDLTDGLSTTFIVGERNSKFSPSTWLGVFAGAAHAPGRIVSVAENPPNSEVSPGFTFSSYHPAGTQFLSGDGSVRLISETIPQATYHALCTRAGGEVAGEY</sequence>
<dbReference type="InterPro" id="IPR045584">
    <property type="entry name" value="Pilin-like"/>
</dbReference>
<dbReference type="InterPro" id="IPR012902">
    <property type="entry name" value="N_methyl_site"/>
</dbReference>
<proteinExistence type="predicted"/>
<dbReference type="SUPFAM" id="SSF54523">
    <property type="entry name" value="Pili subunits"/>
    <property type="match status" value="1"/>
</dbReference>
<dbReference type="EMBL" id="PUIB01000024">
    <property type="protein sequence ID" value="PQO28704.1"/>
    <property type="molecule type" value="Genomic_DNA"/>
</dbReference>
<dbReference type="PANTHER" id="PTHR30093">
    <property type="entry name" value="GENERAL SECRETION PATHWAY PROTEIN G"/>
    <property type="match status" value="1"/>
</dbReference>
<dbReference type="InterPro" id="IPR011453">
    <property type="entry name" value="DUF1559"/>
</dbReference>
<organism evidence="2 3">
    <name type="scientific">Blastopirellula marina</name>
    <dbReference type="NCBI Taxonomy" id="124"/>
    <lineage>
        <taxon>Bacteria</taxon>
        <taxon>Pseudomonadati</taxon>
        <taxon>Planctomycetota</taxon>
        <taxon>Planctomycetia</taxon>
        <taxon>Pirellulales</taxon>
        <taxon>Pirellulaceae</taxon>
        <taxon>Blastopirellula</taxon>
    </lineage>
</organism>
<name>A0A2S8F9T1_9BACT</name>
<dbReference type="Proteomes" id="UP000239388">
    <property type="component" value="Unassembled WGS sequence"/>
</dbReference>
<feature type="domain" description="DUF1559" evidence="1">
    <location>
        <begin position="39"/>
        <end position="288"/>
    </location>
</feature>
<evidence type="ECO:0000313" key="2">
    <source>
        <dbReference type="EMBL" id="PQO28704.1"/>
    </source>
</evidence>
<dbReference type="NCBIfam" id="TIGR02532">
    <property type="entry name" value="IV_pilin_GFxxxE"/>
    <property type="match status" value="1"/>
</dbReference>
<dbReference type="Pfam" id="PF07963">
    <property type="entry name" value="N_methyl"/>
    <property type="match status" value="1"/>
</dbReference>
<comment type="caution">
    <text evidence="2">The sequence shown here is derived from an EMBL/GenBank/DDBJ whole genome shotgun (WGS) entry which is preliminary data.</text>
</comment>
<dbReference type="PROSITE" id="PS00409">
    <property type="entry name" value="PROKAR_NTER_METHYL"/>
    <property type="match status" value="1"/>
</dbReference>
<dbReference type="AlphaFoldDB" id="A0A2S8F9T1"/>
<evidence type="ECO:0000259" key="1">
    <source>
        <dbReference type="Pfam" id="PF07596"/>
    </source>
</evidence>